<feature type="binding site" evidence="7">
    <location>
        <position position="104"/>
    </location>
    <ligand>
        <name>Zn(2+)</name>
        <dbReference type="ChEBI" id="CHEBI:29105"/>
    </ligand>
</feature>
<comment type="function">
    <text evidence="8">Reversible hydration of carbon dioxide.</text>
</comment>
<dbReference type="GO" id="GO:0004089">
    <property type="term" value="F:carbonate dehydratase activity"/>
    <property type="evidence" value="ECO:0007669"/>
    <property type="project" value="UniProtKB-UniRule"/>
</dbReference>
<evidence type="ECO:0000256" key="2">
    <source>
        <dbReference type="ARBA" id="ARBA00012925"/>
    </source>
</evidence>
<evidence type="ECO:0000256" key="6">
    <source>
        <dbReference type="ARBA" id="ARBA00048348"/>
    </source>
</evidence>
<feature type="binding site" evidence="7">
    <location>
        <position position="107"/>
    </location>
    <ligand>
        <name>Zn(2+)</name>
        <dbReference type="ChEBI" id="CHEBI:29105"/>
    </ligand>
</feature>
<dbReference type="AlphaFoldDB" id="A0AAF0BJW6"/>
<accession>A0AAF0BJW6</accession>
<sequence>MTLDQRLIDGYRRFLETDFERDRELYHSLAEEGQTPHTLVIACSDSRVLPQHVLGAGPGDMFLVRNVAALVPPFEDDAGYHGTSAAIEFAVTSLGVKNVIVMGHAKCGGVGCVADGSVTETSFVGRWVRPLREWLHRHDDLIPKNPTARARLLERAAVHLSVENLMSFPFIAERVAAGTLNVEGLILDISNGELLKVIAKPDGIFDVQSVLNEG</sequence>
<keyword evidence="3 7" id="KW-0479">Metal-binding</keyword>
<name>A0AAF0BJW6_9PROT</name>
<dbReference type="RefSeq" id="WP_289503106.1">
    <property type="nucleotide sequence ID" value="NZ_CP116805.1"/>
</dbReference>
<organism evidence="9 10">
    <name type="scientific">Gimibacter soli</name>
    <dbReference type="NCBI Taxonomy" id="3024400"/>
    <lineage>
        <taxon>Bacteria</taxon>
        <taxon>Pseudomonadati</taxon>
        <taxon>Pseudomonadota</taxon>
        <taxon>Alphaproteobacteria</taxon>
        <taxon>Kordiimonadales</taxon>
        <taxon>Temperatibacteraceae</taxon>
        <taxon>Gimibacter</taxon>
    </lineage>
</organism>
<keyword evidence="5 8" id="KW-0456">Lyase</keyword>
<evidence type="ECO:0000256" key="1">
    <source>
        <dbReference type="ARBA" id="ARBA00006217"/>
    </source>
</evidence>
<evidence type="ECO:0000313" key="9">
    <source>
        <dbReference type="EMBL" id="WCL53594.1"/>
    </source>
</evidence>
<dbReference type="CDD" id="cd00884">
    <property type="entry name" value="beta_CA_cladeB"/>
    <property type="match status" value="1"/>
</dbReference>
<comment type="catalytic activity">
    <reaction evidence="6 8">
        <text>hydrogencarbonate + H(+) = CO2 + H2O</text>
        <dbReference type="Rhea" id="RHEA:10748"/>
        <dbReference type="ChEBI" id="CHEBI:15377"/>
        <dbReference type="ChEBI" id="CHEBI:15378"/>
        <dbReference type="ChEBI" id="CHEBI:16526"/>
        <dbReference type="ChEBI" id="CHEBI:17544"/>
        <dbReference type="EC" id="4.2.1.1"/>
    </reaction>
</comment>
<dbReference type="KEGG" id="gso:PH603_13730"/>
<evidence type="ECO:0000256" key="3">
    <source>
        <dbReference type="ARBA" id="ARBA00022723"/>
    </source>
</evidence>
<dbReference type="SUPFAM" id="SSF53056">
    <property type="entry name" value="beta-carbonic anhydrase, cab"/>
    <property type="match status" value="1"/>
</dbReference>
<dbReference type="InterPro" id="IPR015892">
    <property type="entry name" value="Carbonic_anhydrase_CS"/>
</dbReference>
<dbReference type="PROSITE" id="PS00704">
    <property type="entry name" value="PROK_CO2_ANHYDRASE_1"/>
    <property type="match status" value="1"/>
</dbReference>
<evidence type="ECO:0000256" key="5">
    <source>
        <dbReference type="ARBA" id="ARBA00023239"/>
    </source>
</evidence>
<comment type="cofactor">
    <cofactor evidence="7">
        <name>Zn(2+)</name>
        <dbReference type="ChEBI" id="CHEBI:29105"/>
    </cofactor>
    <text evidence="7">Binds 1 zinc ion per subunit.</text>
</comment>
<evidence type="ECO:0000256" key="8">
    <source>
        <dbReference type="RuleBase" id="RU003956"/>
    </source>
</evidence>
<dbReference type="Gene3D" id="3.40.1050.10">
    <property type="entry name" value="Carbonic anhydrase"/>
    <property type="match status" value="1"/>
</dbReference>
<comment type="similarity">
    <text evidence="1 8">Belongs to the beta-class carbonic anhydrase family.</text>
</comment>
<gene>
    <name evidence="9" type="ORF">PH603_13730</name>
</gene>
<dbReference type="PROSITE" id="PS00705">
    <property type="entry name" value="PROK_CO2_ANHYDRASE_2"/>
    <property type="match status" value="1"/>
</dbReference>
<feature type="binding site" evidence="7">
    <location>
        <position position="45"/>
    </location>
    <ligand>
        <name>Zn(2+)</name>
        <dbReference type="ChEBI" id="CHEBI:29105"/>
    </ligand>
</feature>
<dbReference type="PANTHER" id="PTHR11002">
    <property type="entry name" value="CARBONIC ANHYDRASE"/>
    <property type="match status" value="1"/>
</dbReference>
<reference evidence="9" key="1">
    <citation type="submission" date="2023-01" db="EMBL/GenBank/DDBJ databases">
        <title>The genome sequence of Kordiimonadaceae bacterium 6D33.</title>
        <authorList>
            <person name="Liu Y."/>
        </authorList>
    </citation>
    <scope>NUCLEOTIDE SEQUENCE</scope>
    <source>
        <strain evidence="9">6D33</strain>
    </source>
</reference>
<dbReference type="EMBL" id="CP116805">
    <property type="protein sequence ID" value="WCL53594.1"/>
    <property type="molecule type" value="Genomic_DNA"/>
</dbReference>
<dbReference type="GO" id="GO:0008270">
    <property type="term" value="F:zinc ion binding"/>
    <property type="evidence" value="ECO:0007669"/>
    <property type="project" value="UniProtKB-UniRule"/>
</dbReference>
<keyword evidence="4 7" id="KW-0862">Zinc</keyword>
<dbReference type="PANTHER" id="PTHR11002:SF76">
    <property type="entry name" value="CARBONIC ANHYDRASE"/>
    <property type="match status" value="1"/>
</dbReference>
<protein>
    <recommendedName>
        <fullName evidence="2 8">Carbonic anhydrase</fullName>
        <ecNumber evidence="2 8">4.2.1.1</ecNumber>
    </recommendedName>
    <alternativeName>
        <fullName evidence="8">Carbonate dehydratase</fullName>
    </alternativeName>
</protein>
<evidence type="ECO:0000256" key="7">
    <source>
        <dbReference type="PIRSR" id="PIRSR601765-1"/>
    </source>
</evidence>
<evidence type="ECO:0000256" key="4">
    <source>
        <dbReference type="ARBA" id="ARBA00022833"/>
    </source>
</evidence>
<feature type="binding site" evidence="7">
    <location>
        <position position="43"/>
    </location>
    <ligand>
        <name>Zn(2+)</name>
        <dbReference type="ChEBI" id="CHEBI:29105"/>
    </ligand>
</feature>
<dbReference type="SMART" id="SM00947">
    <property type="entry name" value="Pro_CA"/>
    <property type="match status" value="1"/>
</dbReference>
<dbReference type="GO" id="GO:0015976">
    <property type="term" value="P:carbon utilization"/>
    <property type="evidence" value="ECO:0007669"/>
    <property type="project" value="InterPro"/>
</dbReference>
<dbReference type="InterPro" id="IPR036874">
    <property type="entry name" value="Carbonic_anhydrase_sf"/>
</dbReference>
<dbReference type="InterPro" id="IPR001765">
    <property type="entry name" value="Carbonic_anhydrase"/>
</dbReference>
<proteinExistence type="inferred from homology"/>
<evidence type="ECO:0000313" key="10">
    <source>
        <dbReference type="Proteomes" id="UP001217500"/>
    </source>
</evidence>
<dbReference type="InterPro" id="IPR045066">
    <property type="entry name" value="Beta_CA_cladeB"/>
</dbReference>
<dbReference type="EC" id="4.2.1.1" evidence="2 8"/>
<keyword evidence="10" id="KW-1185">Reference proteome</keyword>
<dbReference type="Proteomes" id="UP001217500">
    <property type="component" value="Chromosome"/>
</dbReference>
<dbReference type="Pfam" id="PF00484">
    <property type="entry name" value="Pro_CA"/>
    <property type="match status" value="1"/>
</dbReference>